<evidence type="ECO:0000256" key="5">
    <source>
        <dbReference type="ARBA" id="ARBA00022741"/>
    </source>
</evidence>
<evidence type="ECO:0000256" key="3">
    <source>
        <dbReference type="ARBA" id="ARBA00022527"/>
    </source>
</evidence>
<dbReference type="AlphaFoldDB" id="A0A7E5A1I1"/>
<evidence type="ECO:0000256" key="13">
    <source>
        <dbReference type="SAM" id="MobiDB-lite"/>
    </source>
</evidence>
<evidence type="ECO:0000313" key="16">
    <source>
        <dbReference type="WBParaSite" id="Pan_g8067.t1"/>
    </source>
</evidence>
<dbReference type="GO" id="GO:0008353">
    <property type="term" value="F:RNA polymerase II CTD heptapeptide repeat kinase activity"/>
    <property type="evidence" value="ECO:0007669"/>
    <property type="project" value="TreeGrafter"/>
</dbReference>
<evidence type="ECO:0000256" key="9">
    <source>
        <dbReference type="ARBA" id="ARBA00047811"/>
    </source>
</evidence>
<proteinExistence type="inferred from homology"/>
<evidence type="ECO:0000256" key="1">
    <source>
        <dbReference type="ARBA" id="ARBA00004123"/>
    </source>
</evidence>
<keyword evidence="15" id="KW-1185">Reference proteome</keyword>
<dbReference type="InterPro" id="IPR008271">
    <property type="entry name" value="Ser/Thr_kinase_AS"/>
</dbReference>
<feature type="region of interest" description="Disordered" evidence="13">
    <location>
        <begin position="84"/>
        <end position="105"/>
    </location>
</feature>
<evidence type="ECO:0000256" key="8">
    <source>
        <dbReference type="ARBA" id="ARBA00023242"/>
    </source>
</evidence>
<dbReference type="SMART" id="SM00220">
    <property type="entry name" value="S_TKc"/>
    <property type="match status" value="1"/>
</dbReference>
<keyword evidence="5 11" id="KW-0547">Nucleotide-binding</keyword>
<dbReference type="GO" id="GO:0005524">
    <property type="term" value="F:ATP binding"/>
    <property type="evidence" value="ECO:0007669"/>
    <property type="project" value="UniProtKB-UniRule"/>
</dbReference>
<dbReference type="PANTHER" id="PTHR24056">
    <property type="entry name" value="CELL DIVISION PROTEIN KINASE"/>
    <property type="match status" value="1"/>
</dbReference>
<keyword evidence="7 11" id="KW-0067">ATP-binding</keyword>
<evidence type="ECO:0000256" key="7">
    <source>
        <dbReference type="ARBA" id="ARBA00022840"/>
    </source>
</evidence>
<evidence type="ECO:0000256" key="4">
    <source>
        <dbReference type="ARBA" id="ARBA00022679"/>
    </source>
</evidence>
<reference evidence="15" key="1">
    <citation type="journal article" date="2013" name="Genetics">
        <title>The draft genome and transcriptome of Panagrellus redivivus are shaped by the harsh demands of a free-living lifestyle.</title>
        <authorList>
            <person name="Srinivasan J."/>
            <person name="Dillman A.R."/>
            <person name="Macchietto M.G."/>
            <person name="Heikkinen L."/>
            <person name="Lakso M."/>
            <person name="Fracchia K.M."/>
            <person name="Antoshechkin I."/>
            <person name="Mortazavi A."/>
            <person name="Wong G."/>
            <person name="Sternberg P.W."/>
        </authorList>
    </citation>
    <scope>NUCLEOTIDE SEQUENCE [LARGE SCALE GENOMIC DNA]</scope>
    <source>
        <strain evidence="15">MT8872</strain>
    </source>
</reference>
<sequence>MDPNGNQVYPFWAYHENGQFPPAQLLYAPVSYANGVDPQALLWQQHDETFDSMNTTGINNFTAVPPFVMPSEGSFPQMPPSYQNQVPVSGGLASQSQTSINSSPAKPVKPWLEAIKLASELARMVPDDHVPLTHIIEHRYIRLKQIGKGTYGEVSKARCKETGAIVALKKIRMVDEEEGIPITALREIELLTPMRHPNIIELVDTGMSKERGKSVFYMVFNFCDHDLAGILANKDVKISPVDTKTMLHHLFLGLAYIHSKDILHRDLKPANVLISKDGYLKLADFGCGRLRWNGTSGPCYTNRVGTILYKAPELLLGEQTYGGEVDIWAAGCMMIEFWTRNPLFQGRSDQEQLQKICKLCGSVDETTMQRVHQLSNYTFFNPAFFEGVRQVQRKLKPVMKDESTVDLIDQIFILEPTLRPTAAEALEHPYFSEKPLPKWNIAYFVKALEGKSMLEMTSGVGSHGVPGHGSIQPLKKEVTIEDLLEFAF</sequence>
<evidence type="ECO:0000259" key="14">
    <source>
        <dbReference type="PROSITE" id="PS50011"/>
    </source>
</evidence>
<dbReference type="Pfam" id="PF00069">
    <property type="entry name" value="Pkinase"/>
    <property type="match status" value="1"/>
</dbReference>
<dbReference type="PROSITE" id="PS50011">
    <property type="entry name" value="PROTEIN_KINASE_DOM"/>
    <property type="match status" value="1"/>
</dbReference>
<reference evidence="16" key="2">
    <citation type="submission" date="2020-10" db="UniProtKB">
        <authorList>
            <consortium name="WormBaseParasite"/>
        </authorList>
    </citation>
    <scope>IDENTIFICATION</scope>
</reference>
<dbReference type="FunFam" id="3.30.200.20:FF:000124">
    <property type="entry name" value="Cyclin-dependent kinase 4"/>
    <property type="match status" value="1"/>
</dbReference>
<evidence type="ECO:0000256" key="6">
    <source>
        <dbReference type="ARBA" id="ARBA00022777"/>
    </source>
</evidence>
<dbReference type="Gene3D" id="1.10.510.10">
    <property type="entry name" value="Transferase(Phosphotransferase) domain 1"/>
    <property type="match status" value="1"/>
</dbReference>
<dbReference type="FunFam" id="1.10.510.10:FF:000624">
    <property type="entry name" value="Mitogen-activated protein kinase"/>
    <property type="match status" value="1"/>
</dbReference>
<dbReference type="InterPro" id="IPR011009">
    <property type="entry name" value="Kinase-like_dom_sf"/>
</dbReference>
<dbReference type="PANTHER" id="PTHR24056:SF233">
    <property type="entry name" value="CYCLIN-DEPENDENT KINASE 9"/>
    <property type="match status" value="1"/>
</dbReference>
<keyword evidence="6" id="KW-0418">Kinase</keyword>
<keyword evidence="8" id="KW-0539">Nucleus</keyword>
<evidence type="ECO:0000256" key="10">
    <source>
        <dbReference type="ARBA" id="ARBA00048367"/>
    </source>
</evidence>
<comment type="subcellular location">
    <subcellularLocation>
        <location evidence="1">Nucleus</location>
    </subcellularLocation>
</comment>
<keyword evidence="3 12" id="KW-0723">Serine/threonine-protein kinase</keyword>
<evidence type="ECO:0000256" key="11">
    <source>
        <dbReference type="PROSITE-ProRule" id="PRU10141"/>
    </source>
</evidence>
<evidence type="ECO:0000256" key="12">
    <source>
        <dbReference type="RuleBase" id="RU000304"/>
    </source>
</evidence>
<organism evidence="15 16">
    <name type="scientific">Panagrellus redivivus</name>
    <name type="common">Microworm</name>
    <dbReference type="NCBI Taxonomy" id="6233"/>
    <lineage>
        <taxon>Eukaryota</taxon>
        <taxon>Metazoa</taxon>
        <taxon>Ecdysozoa</taxon>
        <taxon>Nematoda</taxon>
        <taxon>Chromadorea</taxon>
        <taxon>Rhabditida</taxon>
        <taxon>Tylenchina</taxon>
        <taxon>Panagrolaimomorpha</taxon>
        <taxon>Panagrolaimoidea</taxon>
        <taxon>Panagrolaimidae</taxon>
        <taxon>Panagrellus</taxon>
    </lineage>
</organism>
<dbReference type="InterPro" id="IPR000719">
    <property type="entry name" value="Prot_kinase_dom"/>
</dbReference>
<keyword evidence="4" id="KW-0808">Transferase</keyword>
<dbReference type="PROSITE" id="PS00107">
    <property type="entry name" value="PROTEIN_KINASE_ATP"/>
    <property type="match status" value="1"/>
</dbReference>
<evidence type="ECO:0000313" key="15">
    <source>
        <dbReference type="Proteomes" id="UP000492821"/>
    </source>
</evidence>
<dbReference type="GO" id="GO:0005634">
    <property type="term" value="C:nucleus"/>
    <property type="evidence" value="ECO:0007669"/>
    <property type="project" value="UniProtKB-SubCell"/>
</dbReference>
<dbReference type="GO" id="GO:0004693">
    <property type="term" value="F:cyclin-dependent protein serine/threonine kinase activity"/>
    <property type="evidence" value="ECO:0007669"/>
    <property type="project" value="UniProtKB-EC"/>
</dbReference>
<dbReference type="Gene3D" id="3.30.200.20">
    <property type="entry name" value="Phosphorylase Kinase, domain 1"/>
    <property type="match status" value="1"/>
</dbReference>
<protein>
    <submittedName>
        <fullName evidence="16">Protein kinase domain-containing protein</fullName>
    </submittedName>
</protein>
<dbReference type="Proteomes" id="UP000492821">
    <property type="component" value="Unassembled WGS sequence"/>
</dbReference>
<dbReference type="InterPro" id="IPR017441">
    <property type="entry name" value="Protein_kinase_ATP_BS"/>
</dbReference>
<comment type="catalytic activity">
    <reaction evidence="9">
        <text>L-threonyl-[protein] + ATP = O-phospho-L-threonyl-[protein] + ADP + H(+)</text>
        <dbReference type="Rhea" id="RHEA:46608"/>
        <dbReference type="Rhea" id="RHEA-COMP:11060"/>
        <dbReference type="Rhea" id="RHEA-COMP:11605"/>
        <dbReference type="ChEBI" id="CHEBI:15378"/>
        <dbReference type="ChEBI" id="CHEBI:30013"/>
        <dbReference type="ChEBI" id="CHEBI:30616"/>
        <dbReference type="ChEBI" id="CHEBI:61977"/>
        <dbReference type="ChEBI" id="CHEBI:456216"/>
        <dbReference type="EC" id="2.7.11.22"/>
    </reaction>
</comment>
<dbReference type="SUPFAM" id="SSF56112">
    <property type="entry name" value="Protein kinase-like (PK-like)"/>
    <property type="match status" value="1"/>
</dbReference>
<accession>A0A7E5A1I1</accession>
<name>A0A7E5A1I1_PANRE</name>
<feature type="compositionally biased region" description="Polar residues" evidence="13">
    <location>
        <begin position="84"/>
        <end position="104"/>
    </location>
</feature>
<feature type="domain" description="Protein kinase" evidence="14">
    <location>
        <begin position="140"/>
        <end position="431"/>
    </location>
</feature>
<evidence type="ECO:0000256" key="2">
    <source>
        <dbReference type="ARBA" id="ARBA00006485"/>
    </source>
</evidence>
<comment type="similarity">
    <text evidence="2">Belongs to the protein kinase superfamily. CMGC Ser/Thr protein kinase family. CDC2/CDKX subfamily.</text>
</comment>
<comment type="catalytic activity">
    <reaction evidence="10">
        <text>L-seryl-[protein] + ATP = O-phospho-L-seryl-[protein] + ADP + H(+)</text>
        <dbReference type="Rhea" id="RHEA:17989"/>
        <dbReference type="Rhea" id="RHEA-COMP:9863"/>
        <dbReference type="Rhea" id="RHEA-COMP:11604"/>
        <dbReference type="ChEBI" id="CHEBI:15378"/>
        <dbReference type="ChEBI" id="CHEBI:29999"/>
        <dbReference type="ChEBI" id="CHEBI:30616"/>
        <dbReference type="ChEBI" id="CHEBI:83421"/>
        <dbReference type="ChEBI" id="CHEBI:456216"/>
        <dbReference type="EC" id="2.7.11.22"/>
    </reaction>
</comment>
<feature type="binding site" evidence="11">
    <location>
        <position position="169"/>
    </location>
    <ligand>
        <name>ATP</name>
        <dbReference type="ChEBI" id="CHEBI:30616"/>
    </ligand>
</feature>
<dbReference type="WBParaSite" id="Pan_g8067.t1">
    <property type="protein sequence ID" value="Pan_g8067.t1"/>
    <property type="gene ID" value="Pan_g8067"/>
</dbReference>
<dbReference type="InterPro" id="IPR050108">
    <property type="entry name" value="CDK"/>
</dbReference>
<dbReference type="PROSITE" id="PS00108">
    <property type="entry name" value="PROTEIN_KINASE_ST"/>
    <property type="match status" value="1"/>
</dbReference>